<dbReference type="PROSITE" id="PS00599">
    <property type="entry name" value="AA_TRANSFER_CLASS_2"/>
    <property type="match status" value="1"/>
</dbReference>
<evidence type="ECO:0000256" key="1">
    <source>
        <dbReference type="ARBA" id="ARBA00001933"/>
    </source>
</evidence>
<evidence type="ECO:0000256" key="12">
    <source>
        <dbReference type="ARBA" id="ARBA00023141"/>
    </source>
</evidence>
<evidence type="ECO:0000256" key="2">
    <source>
        <dbReference type="ARBA" id="ARBA00004760"/>
    </source>
</evidence>
<gene>
    <name evidence="16" type="primary">PLESTB004131</name>
    <name evidence="16" type="ORF">PLESTB_001967700</name>
</gene>
<evidence type="ECO:0000256" key="4">
    <source>
        <dbReference type="ARBA" id="ARBA00008392"/>
    </source>
</evidence>
<comment type="pathway">
    <text evidence="3">Sphingolipid metabolism.</text>
</comment>
<evidence type="ECO:0000256" key="3">
    <source>
        <dbReference type="ARBA" id="ARBA00004991"/>
    </source>
</evidence>
<evidence type="ECO:0000256" key="11">
    <source>
        <dbReference type="ARBA" id="ARBA00023027"/>
    </source>
</evidence>
<evidence type="ECO:0000313" key="16">
    <source>
        <dbReference type="EMBL" id="GLC62981.1"/>
    </source>
</evidence>
<dbReference type="PANTHER" id="PTHR43643:SF3">
    <property type="entry name" value="HISTIDINOL-PHOSPHATE AMINOTRANSFERASE"/>
    <property type="match status" value="1"/>
</dbReference>
<dbReference type="Gene3D" id="3.40.50.720">
    <property type="entry name" value="NAD(P)-binding Rossmann-like Domain"/>
    <property type="match status" value="1"/>
</dbReference>
<dbReference type="Gene3D" id="1.10.3660.10">
    <property type="entry name" value="6-phosphogluconate dehydrogenase C-terminal like domain"/>
    <property type="match status" value="1"/>
</dbReference>
<name>A0A9W6C2A5_9CHLO</name>
<evidence type="ECO:0000256" key="13">
    <source>
        <dbReference type="ARBA" id="ARBA00029440"/>
    </source>
</evidence>
<dbReference type="FunFam" id="1.10.3660.10:FF:000003">
    <property type="entry name" value="Prephenate dehydrogenase"/>
    <property type="match status" value="1"/>
</dbReference>
<dbReference type="InterPro" id="IPR015421">
    <property type="entry name" value="PyrdxlP-dep_Trfase_major"/>
</dbReference>
<evidence type="ECO:0000256" key="5">
    <source>
        <dbReference type="ARBA" id="ARBA00022576"/>
    </source>
</evidence>
<dbReference type="InterPro" id="IPR015424">
    <property type="entry name" value="PyrdxlP-dep_Trfase"/>
</dbReference>
<dbReference type="AlphaFoldDB" id="A0A9W6C2A5"/>
<dbReference type="InterPro" id="IPR046825">
    <property type="entry name" value="PDH_C"/>
</dbReference>
<dbReference type="Pfam" id="PF00155">
    <property type="entry name" value="Aminotran_1_2"/>
    <property type="match status" value="1"/>
</dbReference>
<dbReference type="InterPro" id="IPR050106">
    <property type="entry name" value="HistidinolP_aminotransfase"/>
</dbReference>
<comment type="caution">
    <text evidence="16">The sequence shown here is derived from an EMBL/GenBank/DDBJ whole genome shotgun (WGS) entry which is preliminary data.</text>
</comment>
<dbReference type="NCBIfam" id="TIGR01141">
    <property type="entry name" value="hisC"/>
    <property type="match status" value="1"/>
</dbReference>
<dbReference type="InterPro" id="IPR004839">
    <property type="entry name" value="Aminotransferase_I/II_large"/>
</dbReference>
<dbReference type="InterPro" id="IPR005861">
    <property type="entry name" value="HisP_aminotrans"/>
</dbReference>
<dbReference type="Pfam" id="PF20463">
    <property type="entry name" value="PDH_C"/>
    <property type="match status" value="1"/>
</dbReference>
<keyword evidence="9" id="KW-0746">Sphingolipid metabolism</keyword>
<keyword evidence="7" id="KW-0808">Transferase</keyword>
<dbReference type="SUPFAM" id="SSF48179">
    <property type="entry name" value="6-phosphogluconate dehydrogenase C-terminal domain-like"/>
    <property type="match status" value="1"/>
</dbReference>
<dbReference type="FunFam" id="3.40.50.720:FF:000208">
    <property type="entry name" value="Prephenate dehydrogenase"/>
    <property type="match status" value="1"/>
</dbReference>
<dbReference type="GO" id="GO:0070403">
    <property type="term" value="F:NAD+ binding"/>
    <property type="evidence" value="ECO:0007669"/>
    <property type="project" value="InterPro"/>
</dbReference>
<evidence type="ECO:0000256" key="9">
    <source>
        <dbReference type="ARBA" id="ARBA00022919"/>
    </source>
</evidence>
<dbReference type="SUPFAM" id="SSF53383">
    <property type="entry name" value="PLP-dependent transferases"/>
    <property type="match status" value="1"/>
</dbReference>
<dbReference type="GO" id="GO:0008977">
    <property type="term" value="F:prephenate dehydrogenase (NAD+) activity"/>
    <property type="evidence" value="ECO:0007669"/>
    <property type="project" value="InterPro"/>
</dbReference>
<evidence type="ECO:0000256" key="7">
    <source>
        <dbReference type="ARBA" id="ARBA00022679"/>
    </source>
</evidence>
<dbReference type="InterPro" id="IPR001917">
    <property type="entry name" value="Aminotrans_II_pyridoxalP_BS"/>
</dbReference>
<dbReference type="Proteomes" id="UP001165080">
    <property type="component" value="Unassembled WGS sequence"/>
</dbReference>
<evidence type="ECO:0000259" key="15">
    <source>
        <dbReference type="PROSITE" id="PS51176"/>
    </source>
</evidence>
<reference evidence="16 17" key="1">
    <citation type="journal article" date="2023" name="Commun. Biol.">
        <title>Reorganization of the ancestral sex-determining regions during the evolution of trioecy in Pleodorina starrii.</title>
        <authorList>
            <person name="Takahashi K."/>
            <person name="Suzuki S."/>
            <person name="Kawai-Toyooka H."/>
            <person name="Yamamoto K."/>
            <person name="Hamaji T."/>
            <person name="Ootsuki R."/>
            <person name="Yamaguchi H."/>
            <person name="Kawachi M."/>
            <person name="Higashiyama T."/>
            <person name="Nozaki H."/>
        </authorList>
    </citation>
    <scope>NUCLEOTIDE SEQUENCE [LARGE SCALE GENOMIC DNA]</scope>
    <source>
        <strain evidence="16 17">NIES-4479</strain>
    </source>
</reference>
<dbReference type="NCBIfam" id="NF005694">
    <property type="entry name" value="PRK07502.1"/>
    <property type="match status" value="1"/>
</dbReference>
<keyword evidence="12" id="KW-0057">Aromatic amino acid biosynthesis</keyword>
<organism evidence="16 17">
    <name type="scientific">Pleodorina starrii</name>
    <dbReference type="NCBI Taxonomy" id="330485"/>
    <lineage>
        <taxon>Eukaryota</taxon>
        <taxon>Viridiplantae</taxon>
        <taxon>Chlorophyta</taxon>
        <taxon>core chlorophytes</taxon>
        <taxon>Chlorophyceae</taxon>
        <taxon>CS clade</taxon>
        <taxon>Chlamydomonadales</taxon>
        <taxon>Volvocaceae</taxon>
        <taxon>Pleodorina</taxon>
    </lineage>
</organism>
<dbReference type="InterPro" id="IPR036291">
    <property type="entry name" value="NAD(P)-bd_dom_sf"/>
</dbReference>
<dbReference type="Gene3D" id="3.90.1150.10">
    <property type="entry name" value="Aspartate Aminotransferase, domain 1"/>
    <property type="match status" value="1"/>
</dbReference>
<dbReference type="EMBL" id="BRXU01000080">
    <property type="protein sequence ID" value="GLC62981.1"/>
    <property type="molecule type" value="Genomic_DNA"/>
</dbReference>
<sequence length="643" mass="68907">MDIALYVSGESTLAGRDDVLKLSSNENPLGPSPAAQDAFRKAAGDLHRYPATDHAGLRAAIGQVHGLDPDRIICGVGSDEVLQFVVQAFAGPGEEVITTEHGFSMYPILARMVGAIPVTVPEDTRRVDVDAILAAVTERTRVVFIANPANPTGTMLGADELQRLVDGLPPQVLFVHDGAYTEFADGFDGGASLVDRHPNVIMTRTFSKAYGLGGLRIGWGYAARAVIDVLNRIRQPFNLSNAQMEAARAAVLDRDFTDRCIALNARMRDRMRQSLIQMGIGCDESFANFVLARFDSPQTATAADAALRAEGILVRRVGGYGLPDALRITVGDEAAVTRVYDKVALIGLGLIAGSMAHAIRDGGLAGRVTGYARSQATRDTAREIGLCEVCDTAALAVAGADLVVLAVPVGAMAEVMAEIAPHLAPGATITDVGSVKQSVIDAVAPCLPARVHFIPGHPLAGTEHSGPRAGFASLFRNRWWLLTPLPDTDPEALARLDRLITAMGAKTDRMDAPHHDLVLAVTSHAPHLIAYTMVGVADHLRRVSGEEVIQYSAAGFRDFTRIAASDPTMWRDVFLHNKEATLDILGRFTEELFVLQRAIRMGDGQQLHDYFTRTRAIRRGIIEAGQDTEAPDFGRTPGARPAG</sequence>
<dbReference type="GO" id="GO:0006665">
    <property type="term" value="P:sphingolipid metabolic process"/>
    <property type="evidence" value="ECO:0007669"/>
    <property type="project" value="UniProtKB-KW"/>
</dbReference>
<keyword evidence="11" id="KW-0520">NAD</keyword>
<comment type="similarity">
    <text evidence="4">Belongs to the class-II pyridoxal-phosphate-dependent aminotransferase family.</text>
</comment>
<dbReference type="GO" id="GO:0006571">
    <property type="term" value="P:tyrosine biosynthetic process"/>
    <property type="evidence" value="ECO:0007669"/>
    <property type="project" value="InterPro"/>
</dbReference>
<evidence type="ECO:0000256" key="8">
    <source>
        <dbReference type="ARBA" id="ARBA00022898"/>
    </source>
</evidence>
<keyword evidence="9" id="KW-0443">Lipid metabolism</keyword>
<dbReference type="PANTHER" id="PTHR43643">
    <property type="entry name" value="HISTIDINOL-PHOSPHATE AMINOTRANSFERASE 2"/>
    <property type="match status" value="1"/>
</dbReference>
<dbReference type="SUPFAM" id="SSF51735">
    <property type="entry name" value="NAD(P)-binding Rossmann-fold domains"/>
    <property type="match status" value="1"/>
</dbReference>
<comment type="pathway">
    <text evidence="2">Lipid metabolism; sphingolipid metabolism.</text>
</comment>
<evidence type="ECO:0000313" key="17">
    <source>
        <dbReference type="Proteomes" id="UP001165080"/>
    </source>
</evidence>
<evidence type="ECO:0000256" key="14">
    <source>
        <dbReference type="ARBA" id="ARBA00030262"/>
    </source>
</evidence>
<accession>A0A9W6C2A5</accession>
<keyword evidence="17" id="KW-1185">Reference proteome</keyword>
<dbReference type="PROSITE" id="PS51176">
    <property type="entry name" value="PDH_ADH"/>
    <property type="match status" value="1"/>
</dbReference>
<dbReference type="Gene3D" id="3.40.640.10">
    <property type="entry name" value="Type I PLP-dependent aspartate aminotransferase-like (Major domain)"/>
    <property type="match status" value="1"/>
</dbReference>
<dbReference type="GO" id="GO:0004400">
    <property type="term" value="F:histidinol-phosphate transaminase activity"/>
    <property type="evidence" value="ECO:0007669"/>
    <property type="project" value="InterPro"/>
</dbReference>
<protein>
    <recommendedName>
        <fullName evidence="14">Imidazole acetol-phosphate transaminase</fullName>
    </recommendedName>
</protein>
<dbReference type="InterPro" id="IPR003099">
    <property type="entry name" value="Prephen_DH"/>
</dbReference>
<comment type="cofactor">
    <cofactor evidence="1">
        <name>pyridoxal 5'-phosphate</name>
        <dbReference type="ChEBI" id="CHEBI:597326"/>
    </cofactor>
</comment>
<keyword evidence="10" id="KW-0560">Oxidoreductase</keyword>
<dbReference type="InterPro" id="IPR008927">
    <property type="entry name" value="6-PGluconate_DH-like_C_sf"/>
</dbReference>
<keyword evidence="5" id="KW-0032">Aminotransferase</keyword>
<dbReference type="Pfam" id="PF02153">
    <property type="entry name" value="PDH_N"/>
    <property type="match status" value="1"/>
</dbReference>
<keyword evidence="8" id="KW-0663">Pyridoxal phosphate</keyword>
<feature type="domain" description="Prephenate/arogenate dehydrogenase" evidence="15">
    <location>
        <begin position="341"/>
        <end position="629"/>
    </location>
</feature>
<keyword evidence="6" id="KW-0028">Amino-acid biosynthesis</keyword>
<dbReference type="GO" id="GO:0004665">
    <property type="term" value="F:prephenate dehydrogenase (NADP+) activity"/>
    <property type="evidence" value="ECO:0007669"/>
    <property type="project" value="InterPro"/>
</dbReference>
<dbReference type="GO" id="GO:0030170">
    <property type="term" value="F:pyridoxal phosphate binding"/>
    <property type="evidence" value="ECO:0007669"/>
    <property type="project" value="InterPro"/>
</dbReference>
<dbReference type="GO" id="GO:0016020">
    <property type="term" value="C:membrane"/>
    <property type="evidence" value="ECO:0007669"/>
    <property type="project" value="GOC"/>
</dbReference>
<dbReference type="CDD" id="cd00609">
    <property type="entry name" value="AAT_like"/>
    <property type="match status" value="1"/>
</dbReference>
<dbReference type="GO" id="GO:0000105">
    <property type="term" value="P:L-histidine biosynthetic process"/>
    <property type="evidence" value="ECO:0007669"/>
    <property type="project" value="InterPro"/>
</dbReference>
<evidence type="ECO:0000256" key="6">
    <source>
        <dbReference type="ARBA" id="ARBA00022605"/>
    </source>
</evidence>
<dbReference type="InterPro" id="IPR046826">
    <property type="entry name" value="PDH_N"/>
</dbReference>
<dbReference type="HAMAP" id="MF_01023">
    <property type="entry name" value="HisC_aminotrans_2"/>
    <property type="match status" value="1"/>
</dbReference>
<comment type="pathway">
    <text evidence="13">Amino-acid biosynthesis.</text>
</comment>
<dbReference type="InterPro" id="IPR015422">
    <property type="entry name" value="PyrdxlP-dep_Trfase_small"/>
</dbReference>
<proteinExistence type="inferred from homology"/>
<evidence type="ECO:0000256" key="10">
    <source>
        <dbReference type="ARBA" id="ARBA00023002"/>
    </source>
</evidence>